<protein>
    <submittedName>
        <fullName evidence="3">Acetyl-CoA carboxylase biotin carboxyl carrier protein subunit</fullName>
    </submittedName>
</protein>
<evidence type="ECO:0000313" key="3">
    <source>
        <dbReference type="EMBL" id="BDG03841.1"/>
    </source>
</evidence>
<evidence type="ECO:0000313" key="4">
    <source>
        <dbReference type="Proteomes" id="UP001162891"/>
    </source>
</evidence>
<accession>A0ABM7WWP0</accession>
<dbReference type="InterPro" id="IPR001882">
    <property type="entry name" value="Biotin_BS"/>
</dbReference>
<dbReference type="CDD" id="cd06850">
    <property type="entry name" value="biotinyl_domain"/>
    <property type="match status" value="1"/>
</dbReference>
<keyword evidence="1" id="KW-0092">Biotin</keyword>
<dbReference type="PROSITE" id="PS50968">
    <property type="entry name" value="BIOTINYL_LIPOYL"/>
    <property type="match status" value="1"/>
</dbReference>
<evidence type="ECO:0000256" key="1">
    <source>
        <dbReference type="ARBA" id="ARBA00023267"/>
    </source>
</evidence>
<feature type="domain" description="Lipoyl-binding" evidence="2">
    <location>
        <begin position="93"/>
        <end position="170"/>
    </location>
</feature>
<dbReference type="Gene3D" id="2.40.50.100">
    <property type="match status" value="1"/>
</dbReference>
<gene>
    <name evidence="3" type="ORF">AMOR_28370</name>
</gene>
<sequence>MTTYVALLDGGRREATVQVTQQGPGLYEVRIGDRVHVVDAFKHDYGTLSLIVDTQSYTATLDERGAKVHVRVNDSVFPLEILDERKLRMRRASARFTIAGKQTVTSPMPGRIVKVLVRPGDDVRQGQGLVVVEAMKMENEMKSPKDGKVVEVHVQEGQTVEGNAKLCAVE</sequence>
<dbReference type="Pfam" id="PF00364">
    <property type="entry name" value="Biotin_lipoyl"/>
    <property type="match status" value="1"/>
</dbReference>
<dbReference type="EMBL" id="AP025591">
    <property type="protein sequence ID" value="BDG03841.1"/>
    <property type="molecule type" value="Genomic_DNA"/>
</dbReference>
<dbReference type="InterPro" id="IPR000089">
    <property type="entry name" value="Biotin_lipoyl"/>
</dbReference>
<dbReference type="InterPro" id="IPR011053">
    <property type="entry name" value="Single_hybrid_motif"/>
</dbReference>
<dbReference type="PANTHER" id="PTHR45266:SF3">
    <property type="entry name" value="OXALOACETATE DECARBOXYLASE ALPHA CHAIN"/>
    <property type="match status" value="1"/>
</dbReference>
<dbReference type="PROSITE" id="PS00188">
    <property type="entry name" value="BIOTIN"/>
    <property type="match status" value="1"/>
</dbReference>
<organism evidence="3 4">
    <name type="scientific">Anaeromyxobacter oryzae</name>
    <dbReference type="NCBI Taxonomy" id="2918170"/>
    <lineage>
        <taxon>Bacteria</taxon>
        <taxon>Pseudomonadati</taxon>
        <taxon>Myxococcota</taxon>
        <taxon>Myxococcia</taxon>
        <taxon>Myxococcales</taxon>
        <taxon>Cystobacterineae</taxon>
        <taxon>Anaeromyxobacteraceae</taxon>
        <taxon>Anaeromyxobacter</taxon>
    </lineage>
</organism>
<dbReference type="PANTHER" id="PTHR45266">
    <property type="entry name" value="OXALOACETATE DECARBOXYLASE ALPHA CHAIN"/>
    <property type="match status" value="1"/>
</dbReference>
<dbReference type="InterPro" id="IPR050709">
    <property type="entry name" value="Biotin_Carboxyl_Carrier/Decarb"/>
</dbReference>
<proteinExistence type="predicted"/>
<dbReference type="SUPFAM" id="SSF51230">
    <property type="entry name" value="Single hybrid motif"/>
    <property type="match status" value="1"/>
</dbReference>
<reference evidence="4" key="1">
    <citation type="journal article" date="2022" name="Int. J. Syst. Evol. Microbiol.">
        <title>Anaeromyxobacter oryzae sp. nov., Anaeromyxobacter diazotrophicus sp. nov. and Anaeromyxobacter paludicola sp. nov., isolated from paddy soils.</title>
        <authorList>
            <person name="Itoh H."/>
            <person name="Xu Z."/>
            <person name="Mise K."/>
            <person name="Masuda Y."/>
            <person name="Ushijima N."/>
            <person name="Hayakawa C."/>
            <person name="Shiratori Y."/>
            <person name="Senoo K."/>
        </authorList>
    </citation>
    <scope>NUCLEOTIDE SEQUENCE [LARGE SCALE GENOMIC DNA]</scope>
    <source>
        <strain evidence="4">Red232</strain>
    </source>
</reference>
<keyword evidence="4" id="KW-1185">Reference proteome</keyword>
<name>A0ABM7WWP0_9BACT</name>
<evidence type="ECO:0000259" key="2">
    <source>
        <dbReference type="PROSITE" id="PS50968"/>
    </source>
</evidence>
<dbReference type="Proteomes" id="UP001162891">
    <property type="component" value="Chromosome"/>
</dbReference>
<dbReference type="RefSeq" id="WP_248362321.1">
    <property type="nucleotide sequence ID" value="NZ_AP025591.1"/>
</dbReference>